<evidence type="ECO:0000313" key="3">
    <source>
        <dbReference type="Proteomes" id="UP000541444"/>
    </source>
</evidence>
<reference evidence="2 3" key="1">
    <citation type="journal article" date="2020" name="IScience">
        <title>Genome Sequencing of the Endangered Kingdonia uniflora (Circaeasteraceae, Ranunculales) Reveals Potential Mechanisms of Evolutionary Specialization.</title>
        <authorList>
            <person name="Sun Y."/>
            <person name="Deng T."/>
            <person name="Zhang A."/>
            <person name="Moore M.J."/>
            <person name="Landis J.B."/>
            <person name="Lin N."/>
            <person name="Zhang H."/>
            <person name="Zhang X."/>
            <person name="Huang J."/>
            <person name="Zhang X."/>
            <person name="Sun H."/>
            <person name="Wang H."/>
        </authorList>
    </citation>
    <scope>NUCLEOTIDE SEQUENCE [LARGE SCALE GENOMIC DNA]</scope>
    <source>
        <strain evidence="2">TB1705</strain>
        <tissue evidence="2">Leaf</tissue>
    </source>
</reference>
<protein>
    <submittedName>
        <fullName evidence="2">Uncharacterized protein</fullName>
    </submittedName>
</protein>
<comment type="caution">
    <text evidence="2">The sequence shown here is derived from an EMBL/GenBank/DDBJ whole genome shotgun (WGS) entry which is preliminary data.</text>
</comment>
<feature type="compositionally biased region" description="Gly residues" evidence="1">
    <location>
        <begin position="253"/>
        <end position="263"/>
    </location>
</feature>
<feature type="compositionally biased region" description="Polar residues" evidence="1">
    <location>
        <begin position="62"/>
        <end position="86"/>
    </location>
</feature>
<dbReference type="AlphaFoldDB" id="A0A7J7NFH8"/>
<dbReference type="PANTHER" id="PTHR34120">
    <property type="entry name" value="EXPRESSED PROTEIN"/>
    <property type="match status" value="1"/>
</dbReference>
<organism evidence="2 3">
    <name type="scientific">Kingdonia uniflora</name>
    <dbReference type="NCBI Taxonomy" id="39325"/>
    <lineage>
        <taxon>Eukaryota</taxon>
        <taxon>Viridiplantae</taxon>
        <taxon>Streptophyta</taxon>
        <taxon>Embryophyta</taxon>
        <taxon>Tracheophyta</taxon>
        <taxon>Spermatophyta</taxon>
        <taxon>Magnoliopsida</taxon>
        <taxon>Ranunculales</taxon>
        <taxon>Circaeasteraceae</taxon>
        <taxon>Kingdonia</taxon>
    </lineage>
</organism>
<gene>
    <name evidence="2" type="ORF">GIB67_012814</name>
</gene>
<feature type="region of interest" description="Disordered" evidence="1">
    <location>
        <begin position="217"/>
        <end position="263"/>
    </location>
</feature>
<dbReference type="EMBL" id="JACGCM010000816">
    <property type="protein sequence ID" value="KAF6165917.1"/>
    <property type="molecule type" value="Genomic_DNA"/>
</dbReference>
<dbReference type="PANTHER" id="PTHR34120:SF2">
    <property type="entry name" value="OS01G0860900 PROTEIN"/>
    <property type="match status" value="1"/>
</dbReference>
<name>A0A7J7NFH8_9MAGN</name>
<proteinExistence type="predicted"/>
<keyword evidence="3" id="KW-1185">Reference proteome</keyword>
<sequence length="263" mass="28869">MSETLIRSNSDSKVICETMIGPNPSDPQPNPPDFPPESFLVSIEDEFEWFDQNAYYDRTESTKGISNSDSIPNSSTNLNPNLGSNQKFSKASMIGLPKPQKSNFVVGLRRKKASNARFFPKRSQSTVSVGDPGSPKVSCIGRVRSKKERRRRLKNSQRKTESNKEPGSGEPRRKTGFWSSFKDAFLLGCRKNLAVDVENPTVESTPPRKVAFHKRNLGFKPDMGTGTSGGMSEPPPGLGGLNKFASGRRSKSWGGGEIGIEVV</sequence>
<feature type="compositionally biased region" description="Polar residues" evidence="1">
    <location>
        <begin position="1"/>
        <end position="12"/>
    </location>
</feature>
<dbReference type="Proteomes" id="UP000541444">
    <property type="component" value="Unassembled WGS sequence"/>
</dbReference>
<dbReference type="OrthoDB" id="696504at2759"/>
<feature type="region of interest" description="Disordered" evidence="1">
    <location>
        <begin position="116"/>
        <end position="175"/>
    </location>
</feature>
<feature type="compositionally biased region" description="Basic residues" evidence="1">
    <location>
        <begin position="143"/>
        <end position="157"/>
    </location>
</feature>
<accession>A0A7J7NFH8</accession>
<feature type="compositionally biased region" description="Pro residues" evidence="1">
    <location>
        <begin position="24"/>
        <end position="35"/>
    </location>
</feature>
<evidence type="ECO:0000313" key="2">
    <source>
        <dbReference type="EMBL" id="KAF6165917.1"/>
    </source>
</evidence>
<feature type="region of interest" description="Disordered" evidence="1">
    <location>
        <begin position="58"/>
        <end position="86"/>
    </location>
</feature>
<feature type="region of interest" description="Disordered" evidence="1">
    <location>
        <begin position="1"/>
        <end position="38"/>
    </location>
</feature>
<evidence type="ECO:0000256" key="1">
    <source>
        <dbReference type="SAM" id="MobiDB-lite"/>
    </source>
</evidence>